<reference evidence="2 3" key="1">
    <citation type="journal article" date="2016" name="Proc. Natl. Acad. Sci. U.S.A.">
        <title>Comparative genomics of biotechnologically important yeasts.</title>
        <authorList>
            <person name="Riley R."/>
            <person name="Haridas S."/>
            <person name="Wolfe K.H."/>
            <person name="Lopes M.R."/>
            <person name="Hittinger C.T."/>
            <person name="Goeker M."/>
            <person name="Salamov A.A."/>
            <person name="Wisecaver J.H."/>
            <person name="Long T.M."/>
            <person name="Calvey C.H."/>
            <person name="Aerts A.L."/>
            <person name="Barry K.W."/>
            <person name="Choi C."/>
            <person name="Clum A."/>
            <person name="Coughlan A.Y."/>
            <person name="Deshpande S."/>
            <person name="Douglass A.P."/>
            <person name="Hanson S.J."/>
            <person name="Klenk H.-P."/>
            <person name="LaButti K.M."/>
            <person name="Lapidus A."/>
            <person name="Lindquist E.A."/>
            <person name="Lipzen A.M."/>
            <person name="Meier-Kolthoff J.P."/>
            <person name="Ohm R.A."/>
            <person name="Otillar R.P."/>
            <person name="Pangilinan J.L."/>
            <person name="Peng Y."/>
            <person name="Rokas A."/>
            <person name="Rosa C.A."/>
            <person name="Scheuner C."/>
            <person name="Sibirny A.A."/>
            <person name="Slot J.C."/>
            <person name="Stielow J.B."/>
            <person name="Sun H."/>
            <person name="Kurtzman C.P."/>
            <person name="Blackwell M."/>
            <person name="Grigoriev I.V."/>
            <person name="Jeffries T.W."/>
        </authorList>
    </citation>
    <scope>NUCLEOTIDE SEQUENCE [LARGE SCALE GENOMIC DNA]</scope>
    <source>
        <strain evidence="3">ATCC 58044 / CBS 1984 / NCYC 433 / NRRL Y-366-8</strain>
    </source>
</reference>
<dbReference type="EMBL" id="KV454210">
    <property type="protein sequence ID" value="ODQ60047.1"/>
    <property type="molecule type" value="Genomic_DNA"/>
</dbReference>
<accession>A0A1E3P5E4</accession>
<dbReference type="Pfam" id="PF11274">
    <property type="entry name" value="DUF3074"/>
    <property type="match status" value="1"/>
</dbReference>
<dbReference type="RefSeq" id="XP_019039254.1">
    <property type="nucleotide sequence ID" value="XM_019183404.1"/>
</dbReference>
<dbReference type="OrthoDB" id="6423603at2759"/>
<dbReference type="Proteomes" id="UP000094112">
    <property type="component" value="Unassembled WGS sequence"/>
</dbReference>
<name>A0A1E3P5E4_WICAA</name>
<protein>
    <recommendedName>
        <fullName evidence="1">DUF3074 domain-containing protein</fullName>
    </recommendedName>
</protein>
<proteinExistence type="predicted"/>
<dbReference type="PANTHER" id="PTHR40370:SF1">
    <property type="entry name" value="DUF3074 DOMAIN-CONTAINING PROTEIN"/>
    <property type="match status" value="1"/>
</dbReference>
<dbReference type="SUPFAM" id="SSF55961">
    <property type="entry name" value="Bet v1-like"/>
    <property type="match status" value="1"/>
</dbReference>
<evidence type="ECO:0000313" key="3">
    <source>
        <dbReference type="Proteomes" id="UP000094112"/>
    </source>
</evidence>
<dbReference type="InterPro" id="IPR024500">
    <property type="entry name" value="DUF3074"/>
</dbReference>
<organism evidence="2 3">
    <name type="scientific">Wickerhamomyces anomalus (strain ATCC 58044 / CBS 1984 / NCYC 433 / NRRL Y-366-8)</name>
    <name type="common">Yeast</name>
    <name type="synonym">Hansenula anomala</name>
    <dbReference type="NCBI Taxonomy" id="683960"/>
    <lineage>
        <taxon>Eukaryota</taxon>
        <taxon>Fungi</taxon>
        <taxon>Dikarya</taxon>
        <taxon>Ascomycota</taxon>
        <taxon>Saccharomycotina</taxon>
        <taxon>Saccharomycetes</taxon>
        <taxon>Phaffomycetales</taxon>
        <taxon>Wickerhamomycetaceae</taxon>
        <taxon>Wickerhamomyces</taxon>
    </lineage>
</organism>
<evidence type="ECO:0000313" key="2">
    <source>
        <dbReference type="EMBL" id="ODQ60047.1"/>
    </source>
</evidence>
<sequence length="252" mass="29396">MSFEFNTKAHTLESLPKDTDQFVKQADELVESITSKWSKNKEYYYTLKDGSKESVRTYHTKIAKEQWVSRVSTHDNTKYPFDKVIGYLLGCEHHGNGYVINDLYKHTEYEMEYIEVLNKWKKVPLENYPEYSNQDHLKNWYSVITEYELGAPLKTRQFNEFILIVPPSETYPTKAFVISVVADNSGEVHENVQGVYSSIERIELDETKGTWNWRMCTCSDAGGNVPKWVQNAMISKNVAMDVPNYLNWISEK</sequence>
<dbReference type="AlphaFoldDB" id="A0A1E3P5E4"/>
<keyword evidence="3" id="KW-1185">Reference proteome</keyword>
<evidence type="ECO:0000259" key="1">
    <source>
        <dbReference type="Pfam" id="PF11274"/>
    </source>
</evidence>
<dbReference type="STRING" id="683960.A0A1E3P5E4"/>
<feature type="domain" description="DUF3074" evidence="1">
    <location>
        <begin position="67"/>
        <end position="249"/>
    </location>
</feature>
<dbReference type="GeneID" id="30200650"/>
<gene>
    <name evidence="2" type="ORF">WICANDRAFT_62615</name>
</gene>
<dbReference type="PANTHER" id="PTHR40370">
    <property type="entry name" value="EXPRESSED PROTEIN"/>
    <property type="match status" value="1"/>
</dbReference>